<keyword evidence="17" id="KW-0325">Glycoprotein</keyword>
<dbReference type="EMBL" id="JAHFZB010000004">
    <property type="protein sequence ID" value="KAK6491073.1"/>
    <property type="molecule type" value="Genomic_DNA"/>
</dbReference>
<evidence type="ECO:0000256" key="3">
    <source>
        <dbReference type="ARBA" id="ARBA00004251"/>
    </source>
</evidence>
<dbReference type="InterPro" id="IPR002126">
    <property type="entry name" value="Cadherin-like_dom"/>
</dbReference>
<evidence type="ECO:0000256" key="17">
    <source>
        <dbReference type="ARBA" id="ARBA00023180"/>
    </source>
</evidence>
<dbReference type="PRINTS" id="PR01818">
    <property type="entry name" value="DESMOCADHERN"/>
</dbReference>
<keyword evidence="6" id="KW-1003">Cell membrane</keyword>
<keyword evidence="15 21" id="KW-1133">Transmembrane helix</keyword>
<reference evidence="23 24" key="1">
    <citation type="submission" date="2021-05" db="EMBL/GenBank/DDBJ databases">
        <authorList>
            <person name="Zahm M."/>
            <person name="Klopp C."/>
            <person name="Cabau C."/>
            <person name="Kuhl H."/>
            <person name="Suciu R."/>
            <person name="Ciorpac M."/>
            <person name="Holostenco D."/>
            <person name="Gessner J."/>
            <person name="Wuertz S."/>
            <person name="Hohne C."/>
            <person name="Stock M."/>
            <person name="Gislard M."/>
            <person name="Lluch J."/>
            <person name="Milhes M."/>
            <person name="Lampietro C."/>
            <person name="Lopez Roques C."/>
            <person name="Donnadieu C."/>
            <person name="Du K."/>
            <person name="Schartl M."/>
            <person name="Guiguen Y."/>
        </authorList>
    </citation>
    <scope>NUCLEOTIDE SEQUENCE [LARGE SCALE GENOMIC DNA]</scope>
    <source>
        <strain evidence="23">Hh-F2</strain>
        <tissue evidence="23">Blood</tissue>
    </source>
</reference>
<comment type="caution">
    <text evidence="23">The sequence shown here is derived from an EMBL/GenBank/DDBJ whole genome shotgun (WGS) entry which is preliminary data.</text>
</comment>
<keyword evidence="24" id="KW-1185">Reference proteome</keyword>
<dbReference type="Proteomes" id="UP001369086">
    <property type="component" value="Unassembled WGS sequence"/>
</dbReference>
<dbReference type="InterPro" id="IPR020894">
    <property type="entry name" value="Cadherin_CS"/>
</dbReference>
<keyword evidence="12 18" id="KW-0106">Calcium</keyword>
<evidence type="ECO:0000256" key="5">
    <source>
        <dbReference type="ARBA" id="ARBA00004568"/>
    </source>
</evidence>
<feature type="domain" description="Cadherin" evidence="22">
    <location>
        <begin position="155"/>
        <end position="262"/>
    </location>
</feature>
<dbReference type="PRINTS" id="PR00205">
    <property type="entry name" value="CADHERIN"/>
</dbReference>
<dbReference type="SMART" id="SM00112">
    <property type="entry name" value="CA"/>
    <property type="match status" value="4"/>
</dbReference>
<protein>
    <submittedName>
        <fullName evidence="23">Desmocollin-3-like</fullName>
    </submittedName>
</protein>
<evidence type="ECO:0000256" key="8">
    <source>
        <dbReference type="ARBA" id="ARBA00022692"/>
    </source>
</evidence>
<evidence type="ECO:0000256" key="14">
    <source>
        <dbReference type="ARBA" id="ARBA00022949"/>
    </source>
</evidence>
<dbReference type="Gene3D" id="2.60.40.60">
    <property type="entry name" value="Cadherins"/>
    <property type="match status" value="6"/>
</dbReference>
<dbReference type="InterPro" id="IPR000233">
    <property type="entry name" value="Cadherin_Y-type_LIR"/>
</dbReference>
<dbReference type="PRINTS" id="PR01820">
    <property type="entry name" value="DESMOCOLLIN"/>
</dbReference>
<evidence type="ECO:0000256" key="11">
    <source>
        <dbReference type="ARBA" id="ARBA00022737"/>
    </source>
</evidence>
<dbReference type="Pfam" id="PF08758">
    <property type="entry name" value="Cadherin_pro"/>
    <property type="match status" value="1"/>
</dbReference>
<dbReference type="InterPro" id="IPR039808">
    <property type="entry name" value="Cadherin"/>
</dbReference>
<name>A0ABR1A1W9_HUSHU</name>
<evidence type="ECO:0000256" key="19">
    <source>
        <dbReference type="RuleBase" id="RU003318"/>
    </source>
</evidence>
<evidence type="ECO:0000256" key="6">
    <source>
        <dbReference type="ARBA" id="ARBA00022475"/>
    </source>
</evidence>
<feature type="domain" description="Cadherin" evidence="22">
    <location>
        <begin position="262"/>
        <end position="369"/>
    </location>
</feature>
<evidence type="ECO:0000259" key="22">
    <source>
        <dbReference type="PROSITE" id="PS50268"/>
    </source>
</evidence>
<dbReference type="InterPro" id="IPR009122">
    <property type="entry name" value="Desmosomal_cadherin"/>
</dbReference>
<evidence type="ECO:0000256" key="20">
    <source>
        <dbReference type="RuleBase" id="RU004358"/>
    </source>
</evidence>
<comment type="subcellular location">
    <subcellularLocation>
        <location evidence="4">Cell junction</location>
        <location evidence="4">Adherens junction</location>
    </subcellularLocation>
    <subcellularLocation>
        <location evidence="5">Cell junction</location>
        <location evidence="5">Desmosome</location>
    </subcellularLocation>
    <subcellularLocation>
        <location evidence="1">Cell membrane</location>
        <location evidence="1">Sarcolemma</location>
    </subcellularLocation>
    <subcellularLocation>
        <location evidence="3 19">Cell membrane</location>
        <topology evidence="3 19">Single-pass type I membrane protein</topology>
    </subcellularLocation>
    <subcellularLocation>
        <location evidence="2">Cell surface</location>
    </subcellularLocation>
</comment>
<gene>
    <name evidence="23" type="ORF">HHUSO_G5806</name>
</gene>
<dbReference type="SUPFAM" id="SSF49313">
    <property type="entry name" value="Cadherin-like"/>
    <property type="match status" value="6"/>
</dbReference>
<dbReference type="Pfam" id="PF00028">
    <property type="entry name" value="Cadherin"/>
    <property type="match status" value="4"/>
</dbReference>
<feature type="domain" description="Cadherin" evidence="22">
    <location>
        <begin position="370"/>
        <end position="482"/>
    </location>
</feature>
<dbReference type="PROSITE" id="PS00232">
    <property type="entry name" value="CADHERIN_1"/>
    <property type="match status" value="2"/>
</dbReference>
<evidence type="ECO:0000256" key="21">
    <source>
        <dbReference type="SAM" id="Phobius"/>
    </source>
</evidence>
<evidence type="ECO:0000256" key="9">
    <source>
        <dbReference type="ARBA" id="ARBA00022723"/>
    </source>
</evidence>
<evidence type="ECO:0000313" key="23">
    <source>
        <dbReference type="EMBL" id="KAK6491073.1"/>
    </source>
</evidence>
<keyword evidence="11" id="KW-0677">Repeat</keyword>
<evidence type="ECO:0000256" key="2">
    <source>
        <dbReference type="ARBA" id="ARBA00004241"/>
    </source>
</evidence>
<dbReference type="InterPro" id="IPR014868">
    <property type="entry name" value="Cadherin_pro_dom"/>
</dbReference>
<keyword evidence="16 21" id="KW-0472">Membrane</keyword>
<evidence type="ECO:0000256" key="12">
    <source>
        <dbReference type="ARBA" id="ARBA00022837"/>
    </source>
</evidence>
<dbReference type="PROSITE" id="PS50268">
    <property type="entry name" value="CADHERIN_2"/>
    <property type="match status" value="4"/>
</dbReference>
<keyword evidence="8 19" id="KW-0812">Transmembrane</keyword>
<dbReference type="Pfam" id="PF01049">
    <property type="entry name" value="CADH_Y-type_LIR"/>
    <property type="match status" value="1"/>
</dbReference>
<evidence type="ECO:0000256" key="7">
    <source>
        <dbReference type="ARBA" id="ARBA00022685"/>
    </source>
</evidence>
<dbReference type="InterPro" id="IPR015919">
    <property type="entry name" value="Cadherin-like_sf"/>
</dbReference>
<keyword evidence="14" id="KW-0965">Cell junction</keyword>
<keyword evidence="9" id="KW-0479">Metal-binding</keyword>
<dbReference type="SMART" id="SM01055">
    <property type="entry name" value="Cadherin_pro"/>
    <property type="match status" value="1"/>
</dbReference>
<feature type="transmembrane region" description="Helical" evidence="21">
    <location>
        <begin position="695"/>
        <end position="720"/>
    </location>
</feature>
<keyword evidence="10" id="KW-0732">Signal</keyword>
<accession>A0ABR1A1W9</accession>
<sequence length="915" mass="102005">MFKTNGIFVQCVFGERKGASIFFYSRNNMASFKTNYLLVCFSFMVSTLSVKACVRTVEAAVPEELKAGYIISEVNLQHCLNNTHLELTTSDPDFAIQQDGLLYATHSTRIHSGERAFVIWLQDQQSQQKWKIDVALSVEHNMVKREVTLKRSKRRWRPLPFSIRENELPPFPKEIQQVQSDSSQNYDIIYKIYGQGVNLPPIGLFSVVPETGMLKVHRAVDREQIAEYKFFAEARTKDGIKRDRDLDITVKVEDENDNRPEFTDVVVLSVPEHSEIGAIVGQVNATDRDEPGTLFTQMAYKIISSTDLFSIQSETGIMYTTSTALDRETKDTYELTVEATDCKGQHYGLSNTGTVRIVLTDINDNPPTFKANKYEAKVEENQKDVLILRIPVEDKDLFNTSNWKAKFVIKKGNENGNFRIETDPVTNEGLLYVVKPFDYEKNKIVKLEVAAENEAELVGTKSTWATVPVDVNVINVDEGPEFETPNLFLRIKENEPNGTLIGIYKALDPETKSSDGIKYYKISDPASWIQVEKNTGKLLVAGNMDRESSFVTNGMYNITVNAVDQSSKTGTGTVEIYLEDENDNNPIITNKDLVICEHYGQLGYVKVEAEDKDAEPLSSPFVFSFPKDHDKNWKITNEEATSMHLEQATELPTGIYNVPVIIGDQQGKGEQQIVTVRICKCISGQCVASQTSAALGVWGILALLLAIALLLLLCILLTCFCGKKKEKVDLDNGAEAVLIKSNTEGPGEEVMAPNFKMSAQQTALEQESQFLQQSGGGLQDIRLSDFQNVNNVYGSQTLGSGMQNDPSSFLSATNSTFQTNYGQQFGSGIQHYADQNGTSIWRTNGLVIDQKLNGFVTEHNDRFAEDISHVYGFEGRGSFAGSVGCCSDLNDDSGIEFINTLGPKFRTLAQVCTKK</sequence>
<evidence type="ECO:0000256" key="1">
    <source>
        <dbReference type="ARBA" id="ARBA00004135"/>
    </source>
</evidence>
<feature type="domain" description="Cadherin" evidence="22">
    <location>
        <begin position="483"/>
        <end position="588"/>
    </location>
</feature>
<keyword evidence="7" id="KW-0165">Cleavage on pair of basic residues</keyword>
<keyword evidence="13 19" id="KW-0130">Cell adhesion</keyword>
<proteinExistence type="predicted"/>
<comment type="function">
    <text evidence="20">A component of desmosome cell-cell junctions which are required for positive regulation of cellular adhesion. Involved in the interaction of plaque proteins and intermediate filaments mediating cell-cell adhesion.</text>
</comment>
<evidence type="ECO:0000313" key="24">
    <source>
        <dbReference type="Proteomes" id="UP001369086"/>
    </source>
</evidence>
<evidence type="ECO:0000256" key="18">
    <source>
        <dbReference type="PROSITE-ProRule" id="PRU00043"/>
    </source>
</evidence>
<evidence type="ECO:0000256" key="16">
    <source>
        <dbReference type="ARBA" id="ARBA00023136"/>
    </source>
</evidence>
<dbReference type="InterPro" id="IPR027397">
    <property type="entry name" value="Catenin-bd_sf"/>
</dbReference>
<dbReference type="Gene3D" id="4.10.900.10">
    <property type="entry name" value="TCF3-CBD (Catenin binding domain)"/>
    <property type="match status" value="1"/>
</dbReference>
<evidence type="ECO:0000256" key="13">
    <source>
        <dbReference type="ARBA" id="ARBA00022889"/>
    </source>
</evidence>
<dbReference type="PANTHER" id="PTHR24027:SF79">
    <property type="entry name" value="CADHERIN-2"/>
    <property type="match status" value="1"/>
</dbReference>
<evidence type="ECO:0000256" key="4">
    <source>
        <dbReference type="ARBA" id="ARBA00004536"/>
    </source>
</evidence>
<organism evidence="23 24">
    <name type="scientific">Huso huso</name>
    <name type="common">Beluga</name>
    <name type="synonym">Acipenser huso</name>
    <dbReference type="NCBI Taxonomy" id="61971"/>
    <lineage>
        <taxon>Eukaryota</taxon>
        <taxon>Metazoa</taxon>
        <taxon>Chordata</taxon>
        <taxon>Craniata</taxon>
        <taxon>Vertebrata</taxon>
        <taxon>Euteleostomi</taxon>
        <taxon>Actinopterygii</taxon>
        <taxon>Chondrostei</taxon>
        <taxon>Acipenseriformes</taxon>
        <taxon>Acipenseridae</taxon>
        <taxon>Huso</taxon>
    </lineage>
</organism>
<dbReference type="CDD" id="cd11304">
    <property type="entry name" value="Cadherin_repeat"/>
    <property type="match status" value="4"/>
</dbReference>
<evidence type="ECO:0000256" key="10">
    <source>
        <dbReference type="ARBA" id="ARBA00022729"/>
    </source>
</evidence>
<evidence type="ECO:0000256" key="15">
    <source>
        <dbReference type="ARBA" id="ARBA00022989"/>
    </source>
</evidence>
<dbReference type="PANTHER" id="PTHR24027">
    <property type="entry name" value="CADHERIN-23"/>
    <property type="match status" value="1"/>
</dbReference>